<reference evidence="3 4" key="1">
    <citation type="submission" date="2019-08" db="EMBL/GenBank/DDBJ databases">
        <title>In-depth cultivation of the pig gut microbiome towards novel bacterial diversity and tailored functional studies.</title>
        <authorList>
            <person name="Wylensek D."/>
            <person name="Hitch T.C.A."/>
            <person name="Clavel T."/>
        </authorList>
    </citation>
    <scope>NUCLEOTIDE SEQUENCE [LARGE SCALE GENOMIC DNA]</scope>
    <source>
        <strain evidence="3 4">Med78-601-WT-4W-RMD-3</strain>
    </source>
</reference>
<dbReference type="InterPro" id="IPR001296">
    <property type="entry name" value="Glyco_trans_1"/>
</dbReference>
<feature type="domain" description="Glycosyltransferase subfamily 4-like N-terminal" evidence="2">
    <location>
        <begin position="17"/>
        <end position="154"/>
    </location>
</feature>
<dbReference type="Pfam" id="PF00534">
    <property type="entry name" value="Glycos_transf_1"/>
    <property type="match status" value="1"/>
</dbReference>
<comment type="caution">
    <text evidence="3">The sequence shown here is derived from an EMBL/GenBank/DDBJ whole genome shotgun (WGS) entry which is preliminary data.</text>
</comment>
<name>A0A844FKR2_9FIRM</name>
<dbReference type="InterPro" id="IPR028098">
    <property type="entry name" value="Glyco_trans_4-like_N"/>
</dbReference>
<dbReference type="Proteomes" id="UP000462760">
    <property type="component" value="Unassembled WGS sequence"/>
</dbReference>
<dbReference type="Gene3D" id="3.40.50.2000">
    <property type="entry name" value="Glycogen Phosphorylase B"/>
    <property type="match status" value="2"/>
</dbReference>
<keyword evidence="3" id="KW-0808">Transferase</keyword>
<dbReference type="OrthoDB" id="2052976at2"/>
<dbReference type="EMBL" id="VULR01000037">
    <property type="protein sequence ID" value="MSS44468.1"/>
    <property type="molecule type" value="Genomic_DNA"/>
</dbReference>
<dbReference type="Pfam" id="PF13439">
    <property type="entry name" value="Glyco_transf_4"/>
    <property type="match status" value="1"/>
</dbReference>
<dbReference type="SUPFAM" id="SSF53756">
    <property type="entry name" value="UDP-Glycosyltransferase/glycogen phosphorylase"/>
    <property type="match status" value="1"/>
</dbReference>
<dbReference type="GO" id="GO:0016757">
    <property type="term" value="F:glycosyltransferase activity"/>
    <property type="evidence" value="ECO:0007669"/>
    <property type="project" value="InterPro"/>
</dbReference>
<accession>A0A844FKR2</accession>
<dbReference type="RefSeq" id="WP_154485135.1">
    <property type="nucleotide sequence ID" value="NZ_JAHLOA010000011.1"/>
</dbReference>
<evidence type="ECO:0000313" key="4">
    <source>
        <dbReference type="Proteomes" id="UP000462760"/>
    </source>
</evidence>
<evidence type="ECO:0000259" key="2">
    <source>
        <dbReference type="Pfam" id="PF13439"/>
    </source>
</evidence>
<sequence length="364" mass="43022">MRKVKMILTNRFDPDVRVYKEAKYLVERGFDVEILCWDRENDYVDKEVEVVDGIRIKRFFPYSKYGTGLKQLKSFIGFVKECKKYLKNKEYQYLHCHDLDGVIAGYFARNNNSKLIFDMHEFYEVNGKKQKIRYLMRSIVNCLQNKSDYIIYVNDIQTSTMSSKNKQKLVYLPNYPEQKNYIGCEKSKSHRLRISYIGAVRQYNELKNLMDACNEMNDVEIYIHGAGVAHKRLKNIKGDYNNVFITGKYDFTQSAKLYSETDILYVLYPTSSIQYLTSYPVKFFEGIITKTPMIVNKGTVLEDFIKEYGIGFAVEGGNISEIRELVEYINKNRYILDEKVKNLEKIQYDYSWQEVVKNLDNIYI</sequence>
<gene>
    <name evidence="3" type="ORF">FYJ27_12375</name>
</gene>
<proteinExistence type="predicted"/>
<protein>
    <submittedName>
        <fullName evidence="3">Glycosyltransferase family 4 protein</fullName>
    </submittedName>
</protein>
<evidence type="ECO:0000259" key="1">
    <source>
        <dbReference type="Pfam" id="PF00534"/>
    </source>
</evidence>
<dbReference type="AlphaFoldDB" id="A0A844FKR2"/>
<organism evidence="3 4">
    <name type="scientific">Anaerosalibacter bizertensis</name>
    <dbReference type="NCBI Taxonomy" id="932217"/>
    <lineage>
        <taxon>Bacteria</taxon>
        <taxon>Bacillati</taxon>
        <taxon>Bacillota</taxon>
        <taxon>Tissierellia</taxon>
        <taxon>Tissierellales</taxon>
        <taxon>Sporanaerobacteraceae</taxon>
        <taxon>Anaerosalibacter</taxon>
    </lineage>
</organism>
<evidence type="ECO:0000313" key="3">
    <source>
        <dbReference type="EMBL" id="MSS44468.1"/>
    </source>
</evidence>
<feature type="domain" description="Glycosyl transferase family 1" evidence="1">
    <location>
        <begin position="189"/>
        <end position="341"/>
    </location>
</feature>